<comment type="caution">
    <text evidence="2">The sequence shown here is derived from an EMBL/GenBank/DDBJ whole genome shotgun (WGS) entry which is preliminary data.</text>
</comment>
<gene>
    <name evidence="2" type="ORF">B7O87_09470</name>
</gene>
<name>A0A1X4G6E0_9CYAN</name>
<keyword evidence="1" id="KW-0472">Membrane</keyword>
<protein>
    <submittedName>
        <fullName evidence="2">Uncharacterized protein</fullName>
    </submittedName>
</protein>
<dbReference type="AlphaFoldDB" id="A0A1X4G6E0"/>
<keyword evidence="1" id="KW-0812">Transmembrane</keyword>
<reference evidence="3" key="1">
    <citation type="submission" date="2017-04" db="EMBL/GenBank/DDBJ databases">
        <authorList>
            <person name="Abreu V.A."/>
            <person name="Popin R.V."/>
            <person name="Rigonato J."/>
            <person name="Andreote A.P."/>
            <person name="Schaker P.C."/>
            <person name="Hoff-Risseti C."/>
            <person name="Alvarenga D.O."/>
            <person name="Varani A.M."/>
            <person name="Fiore M.F."/>
        </authorList>
    </citation>
    <scope>NUCLEOTIDE SEQUENCE [LARGE SCALE GENOMIC DNA]</scope>
    <source>
        <strain evidence="3">CENA303</strain>
    </source>
</reference>
<feature type="transmembrane region" description="Helical" evidence="1">
    <location>
        <begin position="6"/>
        <end position="31"/>
    </location>
</feature>
<dbReference type="RefSeq" id="WP_085728312.1">
    <property type="nucleotide sequence ID" value="NZ_NBYN01000045.1"/>
</dbReference>
<keyword evidence="1" id="KW-1133">Transmembrane helix</keyword>
<dbReference type="Proteomes" id="UP000192997">
    <property type="component" value="Unassembled WGS sequence"/>
</dbReference>
<sequence>MIKLPVSHIAIIATWLTLGVTSFTAALFSGVEPVRGDTRSLTGIVESVWEDGFRLRVDNRSIITDTWGVCGDFTARHVRVGDRLTVVGEYEGREFDVLQITNANGQKVCR</sequence>
<dbReference type="EMBL" id="NBYN01000045">
    <property type="protein sequence ID" value="OSO90576.1"/>
    <property type="molecule type" value="Genomic_DNA"/>
</dbReference>
<evidence type="ECO:0000256" key="1">
    <source>
        <dbReference type="SAM" id="Phobius"/>
    </source>
</evidence>
<proteinExistence type="predicted"/>
<accession>A0A1X4G6E0</accession>
<evidence type="ECO:0000313" key="2">
    <source>
        <dbReference type="EMBL" id="OSO90576.1"/>
    </source>
</evidence>
<evidence type="ECO:0000313" key="3">
    <source>
        <dbReference type="Proteomes" id="UP000192997"/>
    </source>
</evidence>
<organism evidence="2 3">
    <name type="scientific">Cylindrospermopsis raciborskii CENA303</name>
    <dbReference type="NCBI Taxonomy" id="1170769"/>
    <lineage>
        <taxon>Bacteria</taxon>
        <taxon>Bacillati</taxon>
        <taxon>Cyanobacteriota</taxon>
        <taxon>Cyanophyceae</taxon>
        <taxon>Nostocales</taxon>
        <taxon>Aphanizomenonaceae</taxon>
        <taxon>Cylindrospermopsis</taxon>
    </lineage>
</organism>